<proteinExistence type="predicted"/>
<reference evidence="1" key="2">
    <citation type="journal article" date="2021" name="PeerJ">
        <title>Extensive microbial diversity within the chicken gut microbiome revealed by metagenomics and culture.</title>
        <authorList>
            <person name="Gilroy R."/>
            <person name="Ravi A."/>
            <person name="Getino M."/>
            <person name="Pursley I."/>
            <person name="Horton D.L."/>
            <person name="Alikhan N.F."/>
            <person name="Baker D."/>
            <person name="Gharbi K."/>
            <person name="Hall N."/>
            <person name="Watson M."/>
            <person name="Adriaenssens E.M."/>
            <person name="Foster-Nyarko E."/>
            <person name="Jarju S."/>
            <person name="Secka A."/>
            <person name="Antonio M."/>
            <person name="Oren A."/>
            <person name="Chaudhuri R.R."/>
            <person name="La Ragione R."/>
            <person name="Hildebrand F."/>
            <person name="Pallen M.J."/>
        </authorList>
    </citation>
    <scope>NUCLEOTIDE SEQUENCE</scope>
    <source>
        <strain evidence="1">ChiGjej1B1-22543</strain>
    </source>
</reference>
<gene>
    <name evidence="1" type="ORF">IAC52_02480</name>
</gene>
<sequence>MKVALSRAASNVFGFEDYGFYCYDPGQAPYFGETPSLSELSGRAA</sequence>
<protein>
    <submittedName>
        <fullName evidence="1">Uncharacterized protein</fullName>
    </submittedName>
</protein>
<name>A0A9D1LNH3_9FIRM</name>
<organism evidence="1 2">
    <name type="scientific">Candidatus Alloenteromonas pullicola</name>
    <dbReference type="NCBI Taxonomy" id="2840784"/>
    <lineage>
        <taxon>Bacteria</taxon>
        <taxon>Bacillati</taxon>
        <taxon>Bacillota</taxon>
        <taxon>Bacillota incertae sedis</taxon>
        <taxon>Candidatus Alloenteromonas</taxon>
    </lineage>
</organism>
<dbReference type="AlphaFoldDB" id="A0A9D1LNH3"/>
<reference evidence="1" key="1">
    <citation type="submission" date="2020-10" db="EMBL/GenBank/DDBJ databases">
        <authorList>
            <person name="Gilroy R."/>
        </authorList>
    </citation>
    <scope>NUCLEOTIDE SEQUENCE</scope>
    <source>
        <strain evidence="1">ChiGjej1B1-22543</strain>
    </source>
</reference>
<comment type="caution">
    <text evidence="1">The sequence shown here is derived from an EMBL/GenBank/DDBJ whole genome shotgun (WGS) entry which is preliminary data.</text>
</comment>
<evidence type="ECO:0000313" key="2">
    <source>
        <dbReference type="Proteomes" id="UP000824070"/>
    </source>
</evidence>
<dbReference type="EMBL" id="DVMV01000016">
    <property type="protein sequence ID" value="HIU45145.1"/>
    <property type="molecule type" value="Genomic_DNA"/>
</dbReference>
<dbReference type="Proteomes" id="UP000824070">
    <property type="component" value="Unassembled WGS sequence"/>
</dbReference>
<accession>A0A9D1LNH3</accession>
<evidence type="ECO:0000313" key="1">
    <source>
        <dbReference type="EMBL" id="HIU45145.1"/>
    </source>
</evidence>